<dbReference type="PANTHER" id="PTHR23271:SF1">
    <property type="entry name" value="U3 SMALL NUCLEOLAR RNA-ASSOCIATED PROTEIN 6 HOMOLOG"/>
    <property type="match status" value="1"/>
</dbReference>
<dbReference type="STRING" id="42156.A0A3P6TZ65"/>
<evidence type="ECO:0000256" key="4">
    <source>
        <dbReference type="ARBA" id="ARBA00022737"/>
    </source>
</evidence>
<dbReference type="SUPFAM" id="SSF48452">
    <property type="entry name" value="TPR-like"/>
    <property type="match status" value="1"/>
</dbReference>
<dbReference type="GO" id="GO:0032040">
    <property type="term" value="C:small-subunit processome"/>
    <property type="evidence" value="ECO:0007669"/>
    <property type="project" value="TreeGrafter"/>
</dbReference>
<evidence type="ECO:0000259" key="7">
    <source>
        <dbReference type="Pfam" id="PF24892"/>
    </source>
</evidence>
<dbReference type="Gene3D" id="1.25.40.10">
    <property type="entry name" value="Tetratricopeptide repeat domain"/>
    <property type="match status" value="2"/>
</dbReference>
<feature type="domain" description="U3 small nucleolar RNA-associated protein 6 N-terminal" evidence="6">
    <location>
        <begin position="9"/>
        <end position="82"/>
    </location>
</feature>
<keyword evidence="3" id="KW-0698">rRNA processing</keyword>
<protein>
    <recommendedName>
        <fullName evidence="10">U3 small nucleolar RNA-associated protein 6 homolog</fullName>
    </recommendedName>
</protein>
<dbReference type="AlphaFoldDB" id="A0A3P6TZ65"/>
<reference evidence="8 9" key="1">
    <citation type="submission" date="2018-08" db="EMBL/GenBank/DDBJ databases">
        <authorList>
            <person name="Laetsch R D."/>
            <person name="Stevens L."/>
            <person name="Kumar S."/>
            <person name="Blaxter L. M."/>
        </authorList>
    </citation>
    <scope>NUCLEOTIDE SEQUENCE [LARGE SCALE GENOMIC DNA]</scope>
</reference>
<dbReference type="OMA" id="LWMMLLQ"/>
<dbReference type="GO" id="GO:0000462">
    <property type="term" value="P:maturation of SSU-rRNA from tricistronic rRNA transcript (SSU-rRNA, 5.8S rRNA, LSU-rRNA)"/>
    <property type="evidence" value="ECO:0007669"/>
    <property type="project" value="InterPro"/>
</dbReference>
<keyword evidence="5" id="KW-0539">Nucleus</keyword>
<evidence type="ECO:0008006" key="10">
    <source>
        <dbReference type="Google" id="ProtNLM"/>
    </source>
</evidence>
<evidence type="ECO:0000256" key="3">
    <source>
        <dbReference type="ARBA" id="ARBA00022552"/>
    </source>
</evidence>
<comment type="subcellular location">
    <subcellularLocation>
        <location evidence="1">Nucleus</location>
        <location evidence="1">Nucleolus</location>
    </subcellularLocation>
</comment>
<accession>A0A3P6TZ65</accession>
<name>A0A3P6TZ65_LITSI</name>
<dbReference type="Proteomes" id="UP000277928">
    <property type="component" value="Unassembled WGS sequence"/>
</dbReference>
<dbReference type="Pfam" id="PF24892">
    <property type="entry name" value="UTP6_C"/>
    <property type="match status" value="1"/>
</dbReference>
<feature type="domain" description="U3 small nucleolar RNA-associated protein 6 homolog C-terminal" evidence="7">
    <location>
        <begin position="382"/>
        <end position="577"/>
    </location>
</feature>
<evidence type="ECO:0000259" key="6">
    <source>
        <dbReference type="Pfam" id="PF08640"/>
    </source>
</evidence>
<comment type="similarity">
    <text evidence="2">Belongs to the UTP6 family.</text>
</comment>
<dbReference type="GO" id="GO:0034388">
    <property type="term" value="C:Pwp2p-containing subcomplex of 90S preribosome"/>
    <property type="evidence" value="ECO:0007669"/>
    <property type="project" value="TreeGrafter"/>
</dbReference>
<evidence type="ECO:0000256" key="1">
    <source>
        <dbReference type="ARBA" id="ARBA00004604"/>
    </source>
</evidence>
<proteinExistence type="inferred from homology"/>
<keyword evidence="4" id="KW-0677">Repeat</keyword>
<dbReference type="EMBL" id="UYRX01000023">
    <property type="protein sequence ID" value="VDK69601.1"/>
    <property type="molecule type" value="Genomic_DNA"/>
</dbReference>
<keyword evidence="9" id="KW-1185">Reference proteome</keyword>
<dbReference type="PANTHER" id="PTHR23271">
    <property type="entry name" value="HEPATOCELLULAR CARCINOMA-ASSOCIATED ANTIGEN 66"/>
    <property type="match status" value="1"/>
</dbReference>
<dbReference type="OrthoDB" id="28112at2759"/>
<evidence type="ECO:0000256" key="2">
    <source>
        <dbReference type="ARBA" id="ARBA00010734"/>
    </source>
</evidence>
<organism evidence="8 9">
    <name type="scientific">Litomosoides sigmodontis</name>
    <name type="common">Filarial nematode worm</name>
    <dbReference type="NCBI Taxonomy" id="42156"/>
    <lineage>
        <taxon>Eukaryota</taxon>
        <taxon>Metazoa</taxon>
        <taxon>Ecdysozoa</taxon>
        <taxon>Nematoda</taxon>
        <taxon>Chromadorea</taxon>
        <taxon>Rhabditida</taxon>
        <taxon>Spirurina</taxon>
        <taxon>Spiruromorpha</taxon>
        <taxon>Filarioidea</taxon>
        <taxon>Onchocercidae</taxon>
        <taxon>Litomosoides</taxon>
    </lineage>
</organism>
<sequence>MSEFVEEGIEGLLPVFEVLKGIQLLSPTEIDAFVKRCQVFEYRLQKRRKDSLSFKGYTDYLKVILKLIRMRRKRFKYRLRKGEIEGKIKVKIANVLTQYCERFQGQLEAWFDLIEFSRSEGMYVRCSKAYFRALQIFPRNCALRIQAAQYEYSVEHRIECARSIIQAGIRLDPKEISLWTNFVNLELDYVKWLITRKSILTGKGCRIPRTEEQELEIAGEAQKSCEMKAEIEEKSKQDAILGLRVVEVIINQALESCASEKSALLLTFWRTTREYGLVAKHLAEKLYDMLWSPKYKSEESWIAKSETMDHDRSSLYDLLDRACEDKPTEKMHRYYLTVCQGHLLNYRDPDAKEKFREQLFWLISRGYGKNMDIKNFNGLKENFDEKVKVLSEALEKNPESALLWMMLLQCKIKSNPTDVETIRKLFNKAIREARGESHGLVDIYKVAVDWAHQYSEDDVDEIFRQATFRAPPKVACEMRCIRLDYLASVYHGMRDKLREEYLLFAKYPPNSIQVHRTFINHELKSDEMSSFAVHAFELMVVEFGNIKHECWIDYANFMLKYDPLALQTIHRRAMSSLVPDQIEQFLVAYSNLLQNAASIYTESNART</sequence>
<evidence type="ECO:0000313" key="8">
    <source>
        <dbReference type="EMBL" id="VDK69601.1"/>
    </source>
</evidence>
<dbReference type="InterPro" id="IPR056907">
    <property type="entry name" value="UTP6_C"/>
</dbReference>
<evidence type="ECO:0000313" key="9">
    <source>
        <dbReference type="Proteomes" id="UP000277928"/>
    </source>
</evidence>
<dbReference type="SMART" id="SM00386">
    <property type="entry name" value="HAT"/>
    <property type="match status" value="7"/>
</dbReference>
<dbReference type="GO" id="GO:0030515">
    <property type="term" value="F:snoRNA binding"/>
    <property type="evidence" value="ECO:0007669"/>
    <property type="project" value="InterPro"/>
</dbReference>
<dbReference type="Pfam" id="PF08640">
    <property type="entry name" value="U3_assoc_6"/>
    <property type="match status" value="1"/>
</dbReference>
<dbReference type="InterPro" id="IPR055347">
    <property type="entry name" value="UTP6_N"/>
</dbReference>
<dbReference type="InterPro" id="IPR003107">
    <property type="entry name" value="HAT"/>
</dbReference>
<evidence type="ECO:0000256" key="5">
    <source>
        <dbReference type="ARBA" id="ARBA00023242"/>
    </source>
</evidence>
<gene>
    <name evidence="8" type="ORF">NLS_LOCUS817</name>
</gene>
<dbReference type="InterPro" id="IPR011990">
    <property type="entry name" value="TPR-like_helical_dom_sf"/>
</dbReference>
<dbReference type="InterPro" id="IPR013949">
    <property type="entry name" value="Utp6"/>
</dbReference>